<dbReference type="InterPro" id="IPR008586">
    <property type="entry name" value="DUF868_pln"/>
</dbReference>
<dbReference type="Pfam" id="PF05910">
    <property type="entry name" value="DUF868"/>
    <property type="match status" value="1"/>
</dbReference>
<dbReference type="Proteomes" id="UP000729402">
    <property type="component" value="Unassembled WGS sequence"/>
</dbReference>
<dbReference type="PANTHER" id="PTHR31972">
    <property type="entry name" value="EXPRESSED PROTEIN"/>
    <property type="match status" value="1"/>
</dbReference>
<comment type="caution">
    <text evidence="2">The sequence shown here is derived from an EMBL/GenBank/DDBJ whole genome shotgun (WGS) entry which is preliminary data.</text>
</comment>
<sequence>MMHKRSRSCEPSREMDEHGRGNNGATSCDDSASCGRAPPPSSSATAQCFTVSVYRAKINGAPRLVTAVWNKNLINQSFTISIDRHNAAAAGEDGVGDDGPLTHKVELKPWPFWSKKGLKTLDVDDDRLDIFWDLRSAKFSASSPEPAGGYYVALVSQEEVILVLGDGKKNAYKRTKSRPSLEDAVLVCRRESVFGRRSFAARARLDATTADGKKDKDHEIVIETSLAAARDPEMTITVDGVVLVHVKSLQWKFRGNETVLVDQAPVQLLWDVHDWIFAGQPVSQAVFIFKPGAPQELRGDAGGVGEYGVIGDAADYSFSLHAWKTD</sequence>
<proteinExistence type="predicted"/>
<organism evidence="2 3">
    <name type="scientific">Zizania palustris</name>
    <name type="common">Northern wild rice</name>
    <dbReference type="NCBI Taxonomy" id="103762"/>
    <lineage>
        <taxon>Eukaryota</taxon>
        <taxon>Viridiplantae</taxon>
        <taxon>Streptophyta</taxon>
        <taxon>Embryophyta</taxon>
        <taxon>Tracheophyta</taxon>
        <taxon>Spermatophyta</taxon>
        <taxon>Magnoliopsida</taxon>
        <taxon>Liliopsida</taxon>
        <taxon>Poales</taxon>
        <taxon>Poaceae</taxon>
        <taxon>BOP clade</taxon>
        <taxon>Oryzoideae</taxon>
        <taxon>Oryzeae</taxon>
        <taxon>Zizaniinae</taxon>
        <taxon>Zizania</taxon>
    </lineage>
</organism>
<keyword evidence="3" id="KW-1185">Reference proteome</keyword>
<evidence type="ECO:0000313" key="3">
    <source>
        <dbReference type="Proteomes" id="UP000729402"/>
    </source>
</evidence>
<dbReference type="AlphaFoldDB" id="A0A8J5S5A6"/>
<evidence type="ECO:0000313" key="2">
    <source>
        <dbReference type="EMBL" id="KAG8058418.1"/>
    </source>
</evidence>
<protein>
    <submittedName>
        <fullName evidence="2">Uncharacterized protein</fullName>
    </submittedName>
</protein>
<dbReference type="OrthoDB" id="731074at2759"/>
<accession>A0A8J5S5A6</accession>
<name>A0A8J5S5A6_ZIZPA</name>
<dbReference type="PANTHER" id="PTHR31972:SF2">
    <property type="entry name" value="DUF868 FAMILY PROTEIN (DUF868)"/>
    <property type="match status" value="1"/>
</dbReference>
<gene>
    <name evidence="2" type="ORF">GUJ93_ZPchr0002g26540</name>
</gene>
<feature type="region of interest" description="Disordered" evidence="1">
    <location>
        <begin position="1"/>
        <end position="44"/>
    </location>
</feature>
<reference evidence="2" key="2">
    <citation type="submission" date="2021-02" db="EMBL/GenBank/DDBJ databases">
        <authorList>
            <person name="Kimball J.A."/>
            <person name="Haas M.W."/>
            <person name="Macchietto M."/>
            <person name="Kono T."/>
            <person name="Duquette J."/>
            <person name="Shao M."/>
        </authorList>
    </citation>
    <scope>NUCLEOTIDE SEQUENCE</scope>
    <source>
        <tissue evidence="2">Fresh leaf tissue</tissue>
    </source>
</reference>
<evidence type="ECO:0000256" key="1">
    <source>
        <dbReference type="SAM" id="MobiDB-lite"/>
    </source>
</evidence>
<reference evidence="2" key="1">
    <citation type="journal article" date="2021" name="bioRxiv">
        <title>Whole Genome Assembly and Annotation of Northern Wild Rice, Zizania palustris L., Supports a Whole Genome Duplication in the Zizania Genus.</title>
        <authorList>
            <person name="Haas M."/>
            <person name="Kono T."/>
            <person name="Macchietto M."/>
            <person name="Millas R."/>
            <person name="McGilp L."/>
            <person name="Shao M."/>
            <person name="Duquette J."/>
            <person name="Hirsch C.N."/>
            <person name="Kimball J."/>
        </authorList>
    </citation>
    <scope>NUCLEOTIDE SEQUENCE</scope>
    <source>
        <tissue evidence="2">Fresh leaf tissue</tissue>
    </source>
</reference>
<dbReference type="EMBL" id="JAAALK010000287">
    <property type="protein sequence ID" value="KAG8058418.1"/>
    <property type="molecule type" value="Genomic_DNA"/>
</dbReference>
<feature type="compositionally biased region" description="Basic and acidic residues" evidence="1">
    <location>
        <begin position="7"/>
        <end position="20"/>
    </location>
</feature>